<dbReference type="SUPFAM" id="SSF47413">
    <property type="entry name" value="lambda repressor-like DNA-binding domains"/>
    <property type="match status" value="1"/>
</dbReference>
<sequence length="73" mass="8322">MPRPKVVCKLDVIMSERGLTNRKLSDATGITESAISNMRNNKNKQVQFSTVEALCDFLEVDFGDLFTVRKREE</sequence>
<feature type="domain" description="HTH cro/C1-type" evidence="1">
    <location>
        <begin position="16"/>
        <end position="65"/>
    </location>
</feature>
<keyword evidence="3" id="KW-1185">Reference proteome</keyword>
<dbReference type="SMART" id="SM00530">
    <property type="entry name" value="HTH_XRE"/>
    <property type="match status" value="1"/>
</dbReference>
<organism evidence="2 3">
    <name type="scientific">Tumebacillus flagellatus</name>
    <dbReference type="NCBI Taxonomy" id="1157490"/>
    <lineage>
        <taxon>Bacteria</taxon>
        <taxon>Bacillati</taxon>
        <taxon>Bacillota</taxon>
        <taxon>Bacilli</taxon>
        <taxon>Bacillales</taxon>
        <taxon>Alicyclobacillaceae</taxon>
        <taxon>Tumebacillus</taxon>
    </lineage>
</organism>
<evidence type="ECO:0000313" key="2">
    <source>
        <dbReference type="EMBL" id="KEO84793.1"/>
    </source>
</evidence>
<name>A0A074LXF6_9BACL</name>
<dbReference type="AlphaFoldDB" id="A0A074LXF6"/>
<accession>A0A074LXF6</accession>
<dbReference type="STRING" id="1157490.EL26_01930"/>
<dbReference type="Pfam" id="PF13443">
    <property type="entry name" value="HTH_26"/>
    <property type="match status" value="1"/>
</dbReference>
<dbReference type="PANTHER" id="PTHR37301">
    <property type="entry name" value="DNA-BINDING PROTEIN-RELATED"/>
    <property type="match status" value="1"/>
</dbReference>
<dbReference type="GO" id="GO:0003677">
    <property type="term" value="F:DNA binding"/>
    <property type="evidence" value="ECO:0007669"/>
    <property type="project" value="InterPro"/>
</dbReference>
<dbReference type="Proteomes" id="UP000027931">
    <property type="component" value="Unassembled WGS sequence"/>
</dbReference>
<dbReference type="OrthoDB" id="9805309at2"/>
<evidence type="ECO:0000313" key="3">
    <source>
        <dbReference type="Proteomes" id="UP000027931"/>
    </source>
</evidence>
<dbReference type="EMBL" id="JMIR01000002">
    <property type="protein sequence ID" value="KEO84793.1"/>
    <property type="molecule type" value="Genomic_DNA"/>
</dbReference>
<dbReference type="PANTHER" id="PTHR37301:SF1">
    <property type="entry name" value="DNA-BINDING PROTEIN"/>
    <property type="match status" value="1"/>
</dbReference>
<dbReference type="Gene3D" id="1.10.260.40">
    <property type="entry name" value="lambda repressor-like DNA-binding domains"/>
    <property type="match status" value="1"/>
</dbReference>
<reference evidence="2 3" key="1">
    <citation type="journal article" date="2013" name="Int. J. Syst. Evol. Microbiol.">
        <title>Tumebacillus flagellatus sp. nov., an alpha-amylase/pullulanase-producing bacterium isolated from cassava wastewater.</title>
        <authorList>
            <person name="Wang Q."/>
            <person name="Xie N."/>
            <person name="Qin Y."/>
            <person name="Shen N."/>
            <person name="Zhu J."/>
            <person name="Mi H."/>
            <person name="Huang R."/>
        </authorList>
    </citation>
    <scope>NUCLEOTIDE SEQUENCE [LARGE SCALE GENOMIC DNA]</scope>
    <source>
        <strain evidence="2 3">GST4</strain>
    </source>
</reference>
<dbReference type="InterPro" id="IPR010982">
    <property type="entry name" value="Lambda_DNA-bd_dom_sf"/>
</dbReference>
<protein>
    <recommendedName>
        <fullName evidence="1">HTH cro/C1-type domain-containing protein</fullName>
    </recommendedName>
</protein>
<proteinExistence type="predicted"/>
<dbReference type="CDD" id="cd00093">
    <property type="entry name" value="HTH_XRE"/>
    <property type="match status" value="1"/>
</dbReference>
<dbReference type="eggNOG" id="COG3655">
    <property type="taxonomic scope" value="Bacteria"/>
</dbReference>
<dbReference type="PROSITE" id="PS50943">
    <property type="entry name" value="HTH_CROC1"/>
    <property type="match status" value="1"/>
</dbReference>
<dbReference type="InterPro" id="IPR001387">
    <property type="entry name" value="Cro/C1-type_HTH"/>
</dbReference>
<evidence type="ECO:0000259" key="1">
    <source>
        <dbReference type="PROSITE" id="PS50943"/>
    </source>
</evidence>
<gene>
    <name evidence="2" type="ORF">EL26_01930</name>
</gene>
<comment type="caution">
    <text evidence="2">The sequence shown here is derived from an EMBL/GenBank/DDBJ whole genome shotgun (WGS) entry which is preliminary data.</text>
</comment>